<dbReference type="PANTHER" id="PTHR12210">
    <property type="entry name" value="DULLARD PROTEIN PHOSPHATASE"/>
    <property type="match status" value="1"/>
</dbReference>
<keyword evidence="2" id="KW-0904">Protein phosphatase</keyword>
<dbReference type="SMART" id="SM00577">
    <property type="entry name" value="CPDc"/>
    <property type="match status" value="1"/>
</dbReference>
<evidence type="ECO:0000256" key="3">
    <source>
        <dbReference type="ARBA" id="ARBA00037324"/>
    </source>
</evidence>
<reference evidence="7 8" key="1">
    <citation type="journal article" date="2016" name="Mol. Biol. Evol.">
        <title>Genome-Wide Survey of Gut Fungi (Harpellales) Reveals the First Horizontally Transferred Ubiquitin Gene from a Mosquito Host.</title>
        <authorList>
            <person name="Wang Y."/>
            <person name="White M.M."/>
            <person name="Kvist S."/>
            <person name="Moncalvo J.M."/>
        </authorList>
    </citation>
    <scope>NUCLEOTIDE SEQUENCE [LARGE SCALE GENOMIC DNA]</scope>
    <source>
        <strain evidence="7 8">ALG-7-W6</strain>
    </source>
</reference>
<dbReference type="Pfam" id="PF03031">
    <property type="entry name" value="NIF"/>
    <property type="match status" value="1"/>
</dbReference>
<keyword evidence="8" id="KW-1185">Reference proteome</keyword>
<comment type="similarity">
    <text evidence="4">Belongs to the CTDSPL2 family.</text>
</comment>
<dbReference type="GO" id="GO:0004721">
    <property type="term" value="F:phosphoprotein phosphatase activity"/>
    <property type="evidence" value="ECO:0007669"/>
    <property type="project" value="UniProtKB-KW"/>
</dbReference>
<evidence type="ECO:0000259" key="6">
    <source>
        <dbReference type="PROSITE" id="PS50969"/>
    </source>
</evidence>
<gene>
    <name evidence="7" type="ORF">AYI68_g1733</name>
</gene>
<dbReference type="PROSITE" id="PS50969">
    <property type="entry name" value="FCP1"/>
    <property type="match status" value="1"/>
</dbReference>
<sequence>MLLRSKNADSSLMCSGSLRTSARLRMKDLNSSSTHSNHSDIPNKYSNRSRIRPPTRVSRKSLSHNAPHRSDPQPRRPKTLSTSYQKIVHNPVSKQDSILSSPQKNSKNSSKTNIHSKSISQKNPTTKFSNNKNSVNNSSIKNKSLGSDSLSIKATNKIIHKKALAKSQVHFNPIPSSTLHEERSKSRLPSSVQAESDLVSSNSIAGPNYKPISKEHTASFLKSPPQKRKLADSFITSSPRPKFIKKKPLKPASNQSNYIISSPAPTFSKNSDERIGTGEIQVFIDRINQSELSNYQIDSSINILNKSTRVSLTPVKAIFSPPFHLNKSNSESLHYNNEEGLKILTSKDLDSEFPPVTDDDDPATPDIFSPNHKEDPQHVMEVVLDSSRHEMIIREEYSDLDPLIEEIVNDIQPEDGVQIDYSGGMVVSSLSTTSTSSSSSSRMDLEILEFDPYGFMAMIPPVPPEYLNREFVLPPKPADGHPITLVLDLDETLVHCSVEKIPDPDFIFSVKFNGAVYDVYCRTRPYLQYFLEQISKQFEVVIFTASQQVYADNLLDRLDPSGKLINYRLFRDSCVYVGDNYVKDLTVLGRDLKSTVIVDNAPQVFAYQQSNGIPITSWYEEKDDTELLKLLGFLEMLSGKDDVRPIVESFFKTRERVVAAKMGFEEFSQESDIYDGLGQSLYLPPTLPPIMETHKNAIPLNSYLC</sequence>
<feature type="domain" description="FCP1 homology" evidence="6">
    <location>
        <begin position="478"/>
        <end position="637"/>
    </location>
</feature>
<evidence type="ECO:0000256" key="5">
    <source>
        <dbReference type="SAM" id="MobiDB-lite"/>
    </source>
</evidence>
<dbReference type="EMBL" id="LSSL01000612">
    <property type="protein sequence ID" value="OLY84112.1"/>
    <property type="molecule type" value="Genomic_DNA"/>
</dbReference>
<name>A0A1R0H4I6_9FUNG</name>
<feature type="compositionally biased region" description="Polar residues" evidence="5">
    <location>
        <begin position="187"/>
        <end position="205"/>
    </location>
</feature>
<feature type="region of interest" description="Disordered" evidence="5">
    <location>
        <begin position="28"/>
        <end position="146"/>
    </location>
</feature>
<dbReference type="NCBIfam" id="TIGR02251">
    <property type="entry name" value="HIF-SF_euk"/>
    <property type="match status" value="1"/>
</dbReference>
<dbReference type="STRING" id="133383.A0A1R0H4I6"/>
<evidence type="ECO:0000256" key="1">
    <source>
        <dbReference type="ARBA" id="ARBA00022801"/>
    </source>
</evidence>
<dbReference type="GO" id="GO:0005634">
    <property type="term" value="C:nucleus"/>
    <property type="evidence" value="ECO:0007669"/>
    <property type="project" value="UniProtKB-ARBA"/>
</dbReference>
<dbReference type="FunFam" id="3.40.50.1000:FF:000015">
    <property type="entry name" value="CTD small phosphatase-like protein 2"/>
    <property type="match status" value="1"/>
</dbReference>
<evidence type="ECO:0000313" key="7">
    <source>
        <dbReference type="EMBL" id="OLY84112.1"/>
    </source>
</evidence>
<feature type="compositionally biased region" description="Basic residues" evidence="5">
    <location>
        <begin position="47"/>
        <end position="62"/>
    </location>
</feature>
<comment type="function">
    <text evidence="3">Probable phosphatase.</text>
</comment>
<dbReference type="SUPFAM" id="SSF56784">
    <property type="entry name" value="HAD-like"/>
    <property type="match status" value="1"/>
</dbReference>
<dbReference type="AlphaFoldDB" id="A0A1R0H4I6"/>
<dbReference type="Proteomes" id="UP000187455">
    <property type="component" value="Unassembled WGS sequence"/>
</dbReference>
<dbReference type="CDD" id="cd07521">
    <property type="entry name" value="HAD_FCP1-like"/>
    <property type="match status" value="1"/>
</dbReference>
<evidence type="ECO:0000256" key="2">
    <source>
        <dbReference type="ARBA" id="ARBA00022912"/>
    </source>
</evidence>
<dbReference type="InterPro" id="IPR023214">
    <property type="entry name" value="HAD_sf"/>
</dbReference>
<dbReference type="InterPro" id="IPR004274">
    <property type="entry name" value="FCP1_dom"/>
</dbReference>
<comment type="caution">
    <text evidence="7">The sequence shown here is derived from an EMBL/GenBank/DDBJ whole genome shotgun (WGS) entry which is preliminary data.</text>
</comment>
<keyword evidence="1" id="KW-0378">Hydrolase</keyword>
<accession>A0A1R0H4I6</accession>
<evidence type="ECO:0000313" key="8">
    <source>
        <dbReference type="Proteomes" id="UP000187455"/>
    </source>
</evidence>
<protein>
    <submittedName>
        <fullName evidence="7">CTD small phosphatase-like protein 2</fullName>
    </submittedName>
</protein>
<dbReference type="Gene3D" id="3.40.50.1000">
    <property type="entry name" value="HAD superfamily/HAD-like"/>
    <property type="match status" value="1"/>
</dbReference>
<feature type="compositionally biased region" description="Low complexity" evidence="5">
    <location>
        <begin position="100"/>
        <end position="120"/>
    </location>
</feature>
<feature type="compositionally biased region" description="Polar residues" evidence="5">
    <location>
        <begin position="29"/>
        <end position="46"/>
    </location>
</feature>
<proteinExistence type="inferred from homology"/>
<dbReference type="OrthoDB" id="277011at2759"/>
<organism evidence="7 8">
    <name type="scientific">Smittium mucronatum</name>
    <dbReference type="NCBI Taxonomy" id="133383"/>
    <lineage>
        <taxon>Eukaryota</taxon>
        <taxon>Fungi</taxon>
        <taxon>Fungi incertae sedis</taxon>
        <taxon>Zoopagomycota</taxon>
        <taxon>Kickxellomycotina</taxon>
        <taxon>Harpellomycetes</taxon>
        <taxon>Harpellales</taxon>
        <taxon>Legeriomycetaceae</taxon>
        <taxon>Smittium</taxon>
    </lineage>
</organism>
<dbReference type="InterPro" id="IPR011948">
    <property type="entry name" value="Dullard_phosphatase"/>
</dbReference>
<feature type="region of interest" description="Disordered" evidence="5">
    <location>
        <begin position="174"/>
        <end position="249"/>
    </location>
</feature>
<dbReference type="InterPro" id="IPR050365">
    <property type="entry name" value="TIM50"/>
</dbReference>
<feature type="compositionally biased region" description="Low complexity" evidence="5">
    <location>
        <begin position="127"/>
        <end position="144"/>
    </location>
</feature>
<dbReference type="InterPro" id="IPR036412">
    <property type="entry name" value="HAD-like_sf"/>
</dbReference>
<evidence type="ECO:0000256" key="4">
    <source>
        <dbReference type="ARBA" id="ARBA00038355"/>
    </source>
</evidence>